<keyword evidence="3" id="KW-1185">Reference proteome</keyword>
<dbReference type="Proteomes" id="UP001160148">
    <property type="component" value="Unassembled WGS sequence"/>
</dbReference>
<organism evidence="2 3">
    <name type="scientific">Macrosiphum euphorbiae</name>
    <name type="common">potato aphid</name>
    <dbReference type="NCBI Taxonomy" id="13131"/>
    <lineage>
        <taxon>Eukaryota</taxon>
        <taxon>Metazoa</taxon>
        <taxon>Ecdysozoa</taxon>
        <taxon>Arthropoda</taxon>
        <taxon>Hexapoda</taxon>
        <taxon>Insecta</taxon>
        <taxon>Pterygota</taxon>
        <taxon>Neoptera</taxon>
        <taxon>Paraneoptera</taxon>
        <taxon>Hemiptera</taxon>
        <taxon>Sternorrhyncha</taxon>
        <taxon>Aphidomorpha</taxon>
        <taxon>Aphidoidea</taxon>
        <taxon>Aphididae</taxon>
        <taxon>Macrosiphini</taxon>
        <taxon>Macrosiphum</taxon>
    </lineage>
</organism>
<dbReference type="GO" id="GO:0046983">
    <property type="term" value="F:protein dimerization activity"/>
    <property type="evidence" value="ECO:0007669"/>
    <property type="project" value="InterPro"/>
</dbReference>
<name>A0AAV0WUY7_9HEMI</name>
<proteinExistence type="predicted"/>
<dbReference type="Pfam" id="PF05699">
    <property type="entry name" value="Dimer_Tnp_hAT"/>
    <property type="match status" value="1"/>
</dbReference>
<dbReference type="SUPFAM" id="SSF53098">
    <property type="entry name" value="Ribonuclease H-like"/>
    <property type="match status" value="1"/>
</dbReference>
<dbReference type="EMBL" id="CARXXK010000002">
    <property type="protein sequence ID" value="CAI6359641.1"/>
    <property type="molecule type" value="Genomic_DNA"/>
</dbReference>
<dbReference type="InterPro" id="IPR008906">
    <property type="entry name" value="HATC_C_dom"/>
</dbReference>
<accession>A0AAV0WUY7</accession>
<dbReference type="PANTHER" id="PTHR45749:SF23">
    <property type="entry name" value="ZINC FINGER MYM-TYPE PROTEIN 1-LIKE"/>
    <property type="match status" value="1"/>
</dbReference>
<feature type="domain" description="HAT C-terminal dimerisation" evidence="1">
    <location>
        <begin position="4"/>
        <end position="46"/>
    </location>
</feature>
<evidence type="ECO:0000313" key="2">
    <source>
        <dbReference type="EMBL" id="CAI6359641.1"/>
    </source>
</evidence>
<sequence>MYQCCPVSNCSSERSFSALKRIKSYFRLRMTDERLNSIAILNIESDITKGLDYDDIINEFSSLKARKKNM</sequence>
<gene>
    <name evidence="2" type="ORF">MEUPH1_LOCUS15031</name>
</gene>
<reference evidence="2 3" key="1">
    <citation type="submission" date="2023-01" db="EMBL/GenBank/DDBJ databases">
        <authorList>
            <person name="Whitehead M."/>
        </authorList>
    </citation>
    <scope>NUCLEOTIDE SEQUENCE [LARGE SCALE GENOMIC DNA]</scope>
</reference>
<dbReference type="InterPro" id="IPR012337">
    <property type="entry name" value="RNaseH-like_sf"/>
</dbReference>
<comment type="caution">
    <text evidence="2">The sequence shown here is derived from an EMBL/GenBank/DDBJ whole genome shotgun (WGS) entry which is preliminary data.</text>
</comment>
<protein>
    <recommendedName>
        <fullName evidence="1">HAT C-terminal dimerisation domain-containing protein</fullName>
    </recommendedName>
</protein>
<dbReference type="AlphaFoldDB" id="A0AAV0WUY7"/>
<evidence type="ECO:0000259" key="1">
    <source>
        <dbReference type="Pfam" id="PF05699"/>
    </source>
</evidence>
<dbReference type="PANTHER" id="PTHR45749">
    <property type="match status" value="1"/>
</dbReference>
<evidence type="ECO:0000313" key="3">
    <source>
        <dbReference type="Proteomes" id="UP001160148"/>
    </source>
</evidence>